<keyword evidence="3" id="KW-1185">Reference proteome</keyword>
<name>A0A1Y2GIC9_9FUNG</name>
<sequence length="139" mass="16261">MKKQQKGLQSHFKRQEKRKQKTTTAPDDQQQMQTQKQKSKRHFFKNRVKPQKHQTRPSPIMDEKEESEGIDGQRSRWHNKIKRWVLLKKSAKAEIPSVTTAIVLEPNRTEVVNREYEGKANEIGATATLPTHKINFSSD</sequence>
<feature type="region of interest" description="Disordered" evidence="1">
    <location>
        <begin position="1"/>
        <end position="74"/>
    </location>
</feature>
<proteinExistence type="predicted"/>
<evidence type="ECO:0000313" key="3">
    <source>
        <dbReference type="Proteomes" id="UP000193648"/>
    </source>
</evidence>
<comment type="caution">
    <text evidence="2">The sequence shown here is derived from an EMBL/GenBank/DDBJ whole genome shotgun (WGS) entry which is preliminary data.</text>
</comment>
<evidence type="ECO:0000313" key="2">
    <source>
        <dbReference type="EMBL" id="ORZ11669.1"/>
    </source>
</evidence>
<dbReference type="GeneID" id="33570752"/>
<dbReference type="InParanoid" id="A0A1Y2GIC9"/>
<feature type="compositionally biased region" description="Basic residues" evidence="1">
    <location>
        <begin position="1"/>
        <end position="21"/>
    </location>
</feature>
<evidence type="ECO:0000256" key="1">
    <source>
        <dbReference type="SAM" id="MobiDB-lite"/>
    </source>
</evidence>
<dbReference type="AlphaFoldDB" id="A0A1Y2GIC9"/>
<dbReference type="Proteomes" id="UP000193648">
    <property type="component" value="Unassembled WGS sequence"/>
</dbReference>
<protein>
    <submittedName>
        <fullName evidence="2">Uncharacterized protein</fullName>
    </submittedName>
</protein>
<dbReference type="RefSeq" id="XP_021879766.1">
    <property type="nucleotide sequence ID" value="XM_022028909.1"/>
</dbReference>
<gene>
    <name evidence="2" type="ORF">BCR41DRAFT_397820</name>
</gene>
<reference evidence="2 3" key="1">
    <citation type="submission" date="2016-07" db="EMBL/GenBank/DDBJ databases">
        <title>Pervasive Adenine N6-methylation of Active Genes in Fungi.</title>
        <authorList>
            <consortium name="DOE Joint Genome Institute"/>
            <person name="Mondo S.J."/>
            <person name="Dannebaum R.O."/>
            <person name="Kuo R.C."/>
            <person name="Labutti K."/>
            <person name="Haridas S."/>
            <person name="Kuo A."/>
            <person name="Salamov A."/>
            <person name="Ahrendt S.R."/>
            <person name="Lipzen A."/>
            <person name="Sullivan W."/>
            <person name="Andreopoulos W.B."/>
            <person name="Clum A."/>
            <person name="Lindquist E."/>
            <person name="Daum C."/>
            <person name="Ramamoorthy G.K."/>
            <person name="Gryganskyi A."/>
            <person name="Culley D."/>
            <person name="Magnuson J.K."/>
            <person name="James T.Y."/>
            <person name="O'Malley M.A."/>
            <person name="Stajich J.E."/>
            <person name="Spatafora J.W."/>
            <person name="Visel A."/>
            <person name="Grigoriev I.V."/>
        </authorList>
    </citation>
    <scope>NUCLEOTIDE SEQUENCE [LARGE SCALE GENOMIC DNA]</scope>
    <source>
        <strain evidence="2 3">NRRL 3116</strain>
    </source>
</reference>
<organism evidence="2 3">
    <name type="scientific">Lobosporangium transversale</name>
    <dbReference type="NCBI Taxonomy" id="64571"/>
    <lineage>
        <taxon>Eukaryota</taxon>
        <taxon>Fungi</taxon>
        <taxon>Fungi incertae sedis</taxon>
        <taxon>Mucoromycota</taxon>
        <taxon>Mortierellomycotina</taxon>
        <taxon>Mortierellomycetes</taxon>
        <taxon>Mortierellales</taxon>
        <taxon>Mortierellaceae</taxon>
        <taxon>Lobosporangium</taxon>
    </lineage>
</organism>
<feature type="compositionally biased region" description="Basic residues" evidence="1">
    <location>
        <begin position="37"/>
        <end position="55"/>
    </location>
</feature>
<accession>A0A1Y2GIC9</accession>
<dbReference type="EMBL" id="MCFF01000027">
    <property type="protein sequence ID" value="ORZ11669.1"/>
    <property type="molecule type" value="Genomic_DNA"/>
</dbReference>